<feature type="compositionally biased region" description="Basic and acidic residues" evidence="1">
    <location>
        <begin position="23"/>
        <end position="36"/>
    </location>
</feature>
<evidence type="ECO:0000256" key="1">
    <source>
        <dbReference type="SAM" id="MobiDB-lite"/>
    </source>
</evidence>
<reference evidence="4" key="1">
    <citation type="journal article" date="2008" name="Nat. Genet.">
        <title>The Pristionchus pacificus genome provides a unique perspective on nematode lifestyle and parasitism.</title>
        <authorList>
            <person name="Dieterich C."/>
            <person name="Clifton S.W."/>
            <person name="Schuster L.N."/>
            <person name="Chinwalla A."/>
            <person name="Delehaunty K."/>
            <person name="Dinkelacker I."/>
            <person name="Fulton L."/>
            <person name="Fulton R."/>
            <person name="Godfrey J."/>
            <person name="Minx P."/>
            <person name="Mitreva M."/>
            <person name="Roeseler W."/>
            <person name="Tian H."/>
            <person name="Witte H."/>
            <person name="Yang S.P."/>
            <person name="Wilson R.K."/>
            <person name="Sommer R.J."/>
        </authorList>
    </citation>
    <scope>NUCLEOTIDE SEQUENCE [LARGE SCALE GENOMIC DNA]</scope>
    <source>
        <strain evidence="4">PS312</strain>
    </source>
</reference>
<dbReference type="Gene3D" id="1.10.287.70">
    <property type="match status" value="1"/>
</dbReference>
<feature type="transmembrane region" description="Helical" evidence="2">
    <location>
        <begin position="120"/>
        <end position="140"/>
    </location>
</feature>
<feature type="compositionally biased region" description="Basic residues" evidence="1">
    <location>
        <begin position="76"/>
        <end position="88"/>
    </location>
</feature>
<keyword evidence="2" id="KW-0812">Transmembrane</keyword>
<proteinExistence type="predicted"/>
<feature type="region of interest" description="Disordered" evidence="1">
    <location>
        <begin position="1"/>
        <end position="38"/>
    </location>
</feature>
<name>A0A2A6CR92_PRIPA</name>
<evidence type="ECO:0000256" key="2">
    <source>
        <dbReference type="SAM" id="Phobius"/>
    </source>
</evidence>
<keyword evidence="2" id="KW-1133">Transmembrane helix</keyword>
<keyword evidence="2" id="KW-0472">Membrane</keyword>
<dbReference type="SUPFAM" id="SSF81324">
    <property type="entry name" value="Voltage-gated potassium channels"/>
    <property type="match status" value="1"/>
</dbReference>
<accession>A0A8R1YQH4</accession>
<sequence>MPPKEAKEDKVKGPKKRVGTIKKKFETRSKSADATRRNIVSRGINVVSRSLPSLNRIKVKGEVIPEGEKQQPNEGKKKKKRRRRRRRSKDGSTVASEHQSEPLIVVRKEENHRKTIWKHVALLGLLFAYSLLGGLVFSAIEGGYDQQQLLARYERSVDLFRRRKNYQHMIYRRFKDIDEVIFKTRPGQSIEDLRLEMVREALSWYEKKIGVTISIPSIENSRWNLWGGVYYAASLYTTIGQYNIMTI</sequence>
<protein>
    <submittedName>
        <fullName evidence="3">Twk-24</fullName>
    </submittedName>
</protein>
<feature type="compositionally biased region" description="Basic residues" evidence="1">
    <location>
        <begin position="13"/>
        <end position="22"/>
    </location>
</feature>
<gene>
    <name evidence="3" type="primary">WBGene00276188</name>
</gene>
<reference evidence="3" key="2">
    <citation type="submission" date="2022-06" db="UniProtKB">
        <authorList>
            <consortium name="EnsemblMetazoa"/>
        </authorList>
    </citation>
    <scope>IDENTIFICATION</scope>
    <source>
        <strain evidence="3">PS312</strain>
    </source>
</reference>
<dbReference type="EnsemblMetazoa" id="PPA37819.1">
    <property type="protein sequence ID" value="PPA37819.1"/>
    <property type="gene ID" value="WBGene00276188"/>
</dbReference>
<feature type="compositionally biased region" description="Basic and acidic residues" evidence="1">
    <location>
        <begin position="1"/>
        <end position="12"/>
    </location>
</feature>
<feature type="compositionally biased region" description="Basic and acidic residues" evidence="1">
    <location>
        <begin position="62"/>
        <end position="75"/>
    </location>
</feature>
<keyword evidence="4" id="KW-1185">Reference proteome</keyword>
<dbReference type="Proteomes" id="UP000005239">
    <property type="component" value="Unassembled WGS sequence"/>
</dbReference>
<dbReference type="AlphaFoldDB" id="A0A2A6CR92"/>
<feature type="region of interest" description="Disordered" evidence="1">
    <location>
        <begin position="62"/>
        <end position="100"/>
    </location>
</feature>
<accession>A0A2A6CR92</accession>
<evidence type="ECO:0000313" key="4">
    <source>
        <dbReference type="Proteomes" id="UP000005239"/>
    </source>
</evidence>
<evidence type="ECO:0000313" key="3">
    <source>
        <dbReference type="EnsemblMetazoa" id="PPA37819.1"/>
    </source>
</evidence>
<organism evidence="3 4">
    <name type="scientific">Pristionchus pacificus</name>
    <name type="common">Parasitic nematode worm</name>
    <dbReference type="NCBI Taxonomy" id="54126"/>
    <lineage>
        <taxon>Eukaryota</taxon>
        <taxon>Metazoa</taxon>
        <taxon>Ecdysozoa</taxon>
        <taxon>Nematoda</taxon>
        <taxon>Chromadorea</taxon>
        <taxon>Rhabditida</taxon>
        <taxon>Rhabditina</taxon>
        <taxon>Diplogasteromorpha</taxon>
        <taxon>Diplogasteroidea</taxon>
        <taxon>Neodiplogasteridae</taxon>
        <taxon>Pristionchus</taxon>
    </lineage>
</organism>